<evidence type="ECO:0000313" key="3">
    <source>
        <dbReference type="Proteomes" id="UP000824120"/>
    </source>
</evidence>
<feature type="compositionally biased region" description="Basic and acidic residues" evidence="1">
    <location>
        <begin position="8"/>
        <end position="20"/>
    </location>
</feature>
<evidence type="ECO:0000256" key="1">
    <source>
        <dbReference type="SAM" id="MobiDB-lite"/>
    </source>
</evidence>
<dbReference type="AlphaFoldDB" id="A0A9J5YUT3"/>
<evidence type="ECO:0000313" key="2">
    <source>
        <dbReference type="EMBL" id="KAG5603544.1"/>
    </source>
</evidence>
<accession>A0A9J5YUT3</accession>
<dbReference type="GO" id="GO:0006357">
    <property type="term" value="P:regulation of transcription by RNA polymerase II"/>
    <property type="evidence" value="ECO:0007669"/>
    <property type="project" value="TreeGrafter"/>
</dbReference>
<dbReference type="InterPro" id="IPR012423">
    <property type="entry name" value="Eaf7/MRGBP"/>
</dbReference>
<comment type="caution">
    <text evidence="2">The sequence shown here is derived from an EMBL/GenBank/DDBJ whole genome shotgun (WGS) entry which is preliminary data.</text>
</comment>
<dbReference type="OrthoDB" id="1911236at2759"/>
<feature type="compositionally biased region" description="Basic and acidic residues" evidence="1">
    <location>
        <begin position="198"/>
        <end position="210"/>
    </location>
</feature>
<dbReference type="Proteomes" id="UP000824120">
    <property type="component" value="Chromosome 5"/>
</dbReference>
<gene>
    <name evidence="2" type="ORF">H5410_025036</name>
</gene>
<organism evidence="2 3">
    <name type="scientific">Solanum commersonii</name>
    <name type="common">Commerson's wild potato</name>
    <name type="synonym">Commerson's nightshade</name>
    <dbReference type="NCBI Taxonomy" id="4109"/>
    <lineage>
        <taxon>Eukaryota</taxon>
        <taxon>Viridiplantae</taxon>
        <taxon>Streptophyta</taxon>
        <taxon>Embryophyta</taxon>
        <taxon>Tracheophyta</taxon>
        <taxon>Spermatophyta</taxon>
        <taxon>Magnoliopsida</taxon>
        <taxon>eudicotyledons</taxon>
        <taxon>Gunneridae</taxon>
        <taxon>Pentapetalae</taxon>
        <taxon>asterids</taxon>
        <taxon>lamiids</taxon>
        <taxon>Solanales</taxon>
        <taxon>Solanaceae</taxon>
        <taxon>Solanoideae</taxon>
        <taxon>Solaneae</taxon>
        <taxon>Solanum</taxon>
    </lineage>
</organism>
<dbReference type="PANTHER" id="PTHR13581:SF7">
    <property type="entry name" value="PORR DOMAIN-CONTAINING PROTEIN"/>
    <property type="match status" value="1"/>
</dbReference>
<dbReference type="PANTHER" id="PTHR13581">
    <property type="entry name" value="MRG-BINDING PROTEIN"/>
    <property type="match status" value="1"/>
</dbReference>
<proteinExistence type="predicted"/>
<feature type="region of interest" description="Disordered" evidence="1">
    <location>
        <begin position="1"/>
        <end position="25"/>
    </location>
</feature>
<dbReference type="GO" id="GO:0035267">
    <property type="term" value="C:NuA4 histone acetyltransferase complex"/>
    <property type="evidence" value="ECO:0007669"/>
    <property type="project" value="TreeGrafter"/>
</dbReference>
<feature type="region of interest" description="Disordered" evidence="1">
    <location>
        <begin position="187"/>
        <end position="222"/>
    </location>
</feature>
<name>A0A9J5YUT3_SOLCO</name>
<dbReference type="GO" id="GO:0005634">
    <property type="term" value="C:nucleus"/>
    <property type="evidence" value="ECO:0007669"/>
    <property type="project" value="InterPro"/>
</dbReference>
<protein>
    <submittedName>
        <fullName evidence="2">Uncharacterized protein</fullName>
    </submittedName>
</protein>
<sequence>MGKNTSAKGKEKKEAEHNEQDGFSVLSPCKPASSHKVELEIRLLEALEIYPLAKLRGIHRHFVLFGLTENLRRSLRRQFTPDDVLKLLDCFYDLNMVEEQSQVELEIRLLEALEIYPLAKLRDAFNMFIMILIAGIHRHLVLYGLTENLCRSFKRQFTPDDVLKLLDRFYNINMVKSEDEDAEIFNREEQMGKNTSAKGKEKKEAEHNEQDGFSVLSPCKSASSHKEEQSQVELEIRLLEALEIYPLAKLRGIHRHFVLFGLTENLRRSLRRQFTPDDVLKLLDRFYDINMVKPDDADARIFNKEEVFCLPHCYFLMEEP</sequence>
<dbReference type="EMBL" id="JACXVP010000005">
    <property type="protein sequence ID" value="KAG5603544.1"/>
    <property type="molecule type" value="Genomic_DNA"/>
</dbReference>
<reference evidence="2 3" key="1">
    <citation type="submission" date="2020-09" db="EMBL/GenBank/DDBJ databases">
        <title>De no assembly of potato wild relative species, Solanum commersonii.</title>
        <authorList>
            <person name="Cho K."/>
        </authorList>
    </citation>
    <scope>NUCLEOTIDE SEQUENCE [LARGE SCALE GENOMIC DNA]</scope>
    <source>
        <strain evidence="2">LZ3.2</strain>
        <tissue evidence="2">Leaf</tissue>
    </source>
</reference>
<keyword evidence="3" id="KW-1185">Reference proteome</keyword>